<name>A0A6C0CXX4_9ZZZZ</name>
<feature type="compositionally biased region" description="Basic residues" evidence="1">
    <location>
        <begin position="56"/>
        <end position="72"/>
    </location>
</feature>
<sequence length="119" mass="13202">MSTTTTMPAQSPPPGEKKGMFDTLGKHASNLGESLTGLFSKKKTATATTLGQAGGRSRRRRRSRARSRKGGNPKKGMASKSRKGRKDFVTHKGDKYYNRKGHRQSRNAKGKRKSPYKKH</sequence>
<evidence type="ECO:0000256" key="1">
    <source>
        <dbReference type="SAM" id="MobiDB-lite"/>
    </source>
</evidence>
<accession>A0A6C0CXX4</accession>
<evidence type="ECO:0000313" key="2">
    <source>
        <dbReference type="EMBL" id="QHT08624.1"/>
    </source>
</evidence>
<reference evidence="2" key="1">
    <citation type="journal article" date="2020" name="Nature">
        <title>Giant virus diversity and host interactions through global metagenomics.</title>
        <authorList>
            <person name="Schulz F."/>
            <person name="Roux S."/>
            <person name="Paez-Espino D."/>
            <person name="Jungbluth S."/>
            <person name="Walsh D.A."/>
            <person name="Denef V.J."/>
            <person name="McMahon K.D."/>
            <person name="Konstantinidis K.T."/>
            <person name="Eloe-Fadrosh E.A."/>
            <person name="Kyrpides N.C."/>
            <person name="Woyke T."/>
        </authorList>
    </citation>
    <scope>NUCLEOTIDE SEQUENCE</scope>
    <source>
        <strain evidence="2">GVMAG-M-3300023109-53</strain>
    </source>
</reference>
<feature type="compositionally biased region" description="Basic and acidic residues" evidence="1">
    <location>
        <begin position="86"/>
        <end position="97"/>
    </location>
</feature>
<dbReference type="EMBL" id="MN739499">
    <property type="protein sequence ID" value="QHT08624.1"/>
    <property type="molecule type" value="Genomic_DNA"/>
</dbReference>
<organism evidence="2">
    <name type="scientific">viral metagenome</name>
    <dbReference type="NCBI Taxonomy" id="1070528"/>
    <lineage>
        <taxon>unclassified sequences</taxon>
        <taxon>metagenomes</taxon>
        <taxon>organismal metagenomes</taxon>
    </lineage>
</organism>
<feature type="region of interest" description="Disordered" evidence="1">
    <location>
        <begin position="1"/>
        <end position="119"/>
    </location>
</feature>
<dbReference type="AlphaFoldDB" id="A0A6C0CXX4"/>
<proteinExistence type="predicted"/>
<protein>
    <submittedName>
        <fullName evidence="2">Uncharacterized protein</fullName>
    </submittedName>
</protein>
<feature type="compositionally biased region" description="Basic residues" evidence="1">
    <location>
        <begin position="98"/>
        <end position="119"/>
    </location>
</feature>